<comment type="caution">
    <text evidence="1">The sequence shown here is derived from an EMBL/GenBank/DDBJ whole genome shotgun (WGS) entry which is preliminary data.</text>
</comment>
<dbReference type="Proteomes" id="UP001209878">
    <property type="component" value="Unassembled WGS sequence"/>
</dbReference>
<evidence type="ECO:0000313" key="2">
    <source>
        <dbReference type="Proteomes" id="UP001209878"/>
    </source>
</evidence>
<organism evidence="1 2">
    <name type="scientific">Ridgeia piscesae</name>
    <name type="common">Tubeworm</name>
    <dbReference type="NCBI Taxonomy" id="27915"/>
    <lineage>
        <taxon>Eukaryota</taxon>
        <taxon>Metazoa</taxon>
        <taxon>Spiralia</taxon>
        <taxon>Lophotrochozoa</taxon>
        <taxon>Annelida</taxon>
        <taxon>Polychaeta</taxon>
        <taxon>Sedentaria</taxon>
        <taxon>Canalipalpata</taxon>
        <taxon>Sabellida</taxon>
        <taxon>Siboglinidae</taxon>
        <taxon>Ridgeia</taxon>
    </lineage>
</organism>
<evidence type="ECO:0000313" key="1">
    <source>
        <dbReference type="EMBL" id="KAK2176494.1"/>
    </source>
</evidence>
<proteinExistence type="predicted"/>
<dbReference type="EMBL" id="JAODUO010000660">
    <property type="protein sequence ID" value="KAK2176494.1"/>
    <property type="molecule type" value="Genomic_DNA"/>
</dbReference>
<accession>A0AAD9KRT6</accession>
<reference evidence="1" key="1">
    <citation type="journal article" date="2023" name="Mol. Biol. Evol.">
        <title>Third-Generation Sequencing Reveals the Adaptive Role of the Epigenome in Three Deep-Sea Polychaetes.</title>
        <authorList>
            <person name="Perez M."/>
            <person name="Aroh O."/>
            <person name="Sun Y."/>
            <person name="Lan Y."/>
            <person name="Juniper S.K."/>
            <person name="Young C.R."/>
            <person name="Angers B."/>
            <person name="Qian P.Y."/>
        </authorList>
    </citation>
    <scope>NUCLEOTIDE SEQUENCE</scope>
    <source>
        <strain evidence="1">R07B-5</strain>
    </source>
</reference>
<keyword evidence="2" id="KW-1185">Reference proteome</keyword>
<protein>
    <submittedName>
        <fullName evidence="1">Uncharacterized protein</fullName>
    </submittedName>
</protein>
<name>A0AAD9KRT6_RIDPI</name>
<gene>
    <name evidence="1" type="ORF">NP493_659g01000</name>
</gene>
<dbReference type="AlphaFoldDB" id="A0AAD9KRT6"/>
<sequence>MFHFVYFAVLIFLFVWRVSHWRSKKLGYFLCTKSGSFSLDSF</sequence>